<dbReference type="Proteomes" id="UP000186455">
    <property type="component" value="Unassembled WGS sequence"/>
</dbReference>
<accession>A0A1Q4V6X2</accession>
<organism evidence="2 3">
    <name type="scientific">Streptomyces uncialis</name>
    <dbReference type="NCBI Taxonomy" id="1048205"/>
    <lineage>
        <taxon>Bacteria</taxon>
        <taxon>Bacillati</taxon>
        <taxon>Actinomycetota</taxon>
        <taxon>Actinomycetes</taxon>
        <taxon>Kitasatosporales</taxon>
        <taxon>Streptomycetaceae</taxon>
        <taxon>Streptomyces</taxon>
    </lineage>
</organism>
<comment type="caution">
    <text evidence="2">The sequence shown here is derived from an EMBL/GenBank/DDBJ whole genome shotgun (WGS) entry which is preliminary data.</text>
</comment>
<evidence type="ECO:0000256" key="1">
    <source>
        <dbReference type="SAM" id="MobiDB-lite"/>
    </source>
</evidence>
<proteinExistence type="predicted"/>
<keyword evidence="3" id="KW-1185">Reference proteome</keyword>
<protein>
    <submittedName>
        <fullName evidence="2">Uncharacterized protein</fullName>
    </submittedName>
</protein>
<dbReference type="EMBL" id="LFBV01000004">
    <property type="protein sequence ID" value="OKH93586.1"/>
    <property type="molecule type" value="Genomic_DNA"/>
</dbReference>
<dbReference type="AlphaFoldDB" id="A0A1Q4V6X2"/>
<sequence length="101" mass="10854">MTPALASDGFHVQVFHVFTAMALPNRVVSRGANFRRGLSAPGLPHGSSTSTGGNVPMCRFTSSPTEGGMSTVRVFAPLERAKYSFPLSDCTWRRTCSTPFS</sequence>
<gene>
    <name evidence="2" type="ORF">AB852_19255</name>
</gene>
<evidence type="ECO:0000313" key="2">
    <source>
        <dbReference type="EMBL" id="OKH93586.1"/>
    </source>
</evidence>
<name>A0A1Q4V6X2_9ACTN</name>
<reference evidence="2 3" key="1">
    <citation type="submission" date="2015-06" db="EMBL/GenBank/DDBJ databases">
        <title>Cloning and characterization of the uncialamcin biosynthetic gene cluster.</title>
        <authorList>
            <person name="Yan X."/>
            <person name="Huang T."/>
            <person name="Ge H."/>
            <person name="Shen B."/>
        </authorList>
    </citation>
    <scope>NUCLEOTIDE SEQUENCE [LARGE SCALE GENOMIC DNA]</scope>
    <source>
        <strain evidence="2 3">DCA2648</strain>
    </source>
</reference>
<evidence type="ECO:0000313" key="3">
    <source>
        <dbReference type="Proteomes" id="UP000186455"/>
    </source>
</evidence>
<feature type="region of interest" description="Disordered" evidence="1">
    <location>
        <begin position="39"/>
        <end position="62"/>
    </location>
</feature>